<reference evidence="3 4" key="1">
    <citation type="submission" date="2019-11" db="EMBL/GenBank/DDBJ databases">
        <authorList>
            <person name="Dong K."/>
        </authorList>
    </citation>
    <scope>NUCLEOTIDE SEQUENCE [LARGE SCALE GENOMIC DNA]</scope>
    <source>
        <strain evidence="3 4">NBRC 111993</strain>
    </source>
</reference>
<evidence type="ECO:0000313" key="3">
    <source>
        <dbReference type="EMBL" id="MTH79163.1"/>
    </source>
</evidence>
<feature type="domain" description="Transposase IS4-like" evidence="2">
    <location>
        <begin position="41"/>
        <end position="181"/>
    </location>
</feature>
<evidence type="ECO:0000313" key="4">
    <source>
        <dbReference type="Proteomes" id="UP000478183"/>
    </source>
</evidence>
<feature type="region of interest" description="Disordered" evidence="1">
    <location>
        <begin position="21"/>
        <end position="51"/>
    </location>
</feature>
<comment type="caution">
    <text evidence="3">The sequence shown here is derived from an EMBL/GenBank/DDBJ whole genome shotgun (WGS) entry which is preliminary data.</text>
</comment>
<dbReference type="GO" id="GO:0003677">
    <property type="term" value="F:DNA binding"/>
    <property type="evidence" value="ECO:0007669"/>
    <property type="project" value="InterPro"/>
</dbReference>
<dbReference type="Pfam" id="PF01609">
    <property type="entry name" value="DDE_Tnp_1"/>
    <property type="match status" value="1"/>
</dbReference>
<accession>A0A6L6JAF4</accession>
<keyword evidence="4" id="KW-1185">Reference proteome</keyword>
<evidence type="ECO:0000256" key="1">
    <source>
        <dbReference type="SAM" id="MobiDB-lite"/>
    </source>
</evidence>
<dbReference type="PANTHER" id="PTHR30007">
    <property type="entry name" value="PHP DOMAIN PROTEIN"/>
    <property type="match status" value="1"/>
</dbReference>
<proteinExistence type="predicted"/>
<dbReference type="GO" id="GO:0006313">
    <property type="term" value="P:DNA transposition"/>
    <property type="evidence" value="ECO:0007669"/>
    <property type="project" value="InterPro"/>
</dbReference>
<name>A0A6L6JAF4_9RHOB</name>
<dbReference type="InterPro" id="IPR002559">
    <property type="entry name" value="Transposase_11"/>
</dbReference>
<gene>
    <name evidence="3" type="ORF">GL286_15660</name>
</gene>
<dbReference type="PANTHER" id="PTHR30007:SF1">
    <property type="entry name" value="BLR1914 PROTEIN"/>
    <property type="match status" value="1"/>
</dbReference>
<evidence type="ECO:0000259" key="2">
    <source>
        <dbReference type="Pfam" id="PF01609"/>
    </source>
</evidence>
<dbReference type="Proteomes" id="UP000478183">
    <property type="component" value="Unassembled WGS sequence"/>
</dbReference>
<sequence>MSGISCIGSCLHQLHRASSRLEPGLHGQRVHRGEKGGEVTGPSPTDRGRLGTKRHIVTDRCGIPLTVRLSGANVHDSRMIEPLLDAIPRIRGKRGRPRHRPGRLHADKGYGYPRCRRACTIHGIKHRIARKGVESSAHLGMHRWVVERTFSWLSKFRRLAVRYERRADIHLAFTISACAIICFRALTT</sequence>
<organism evidence="3 4">
    <name type="scientific">Paracoccus aestuariivivens</name>
    <dbReference type="NCBI Taxonomy" id="1820333"/>
    <lineage>
        <taxon>Bacteria</taxon>
        <taxon>Pseudomonadati</taxon>
        <taxon>Pseudomonadota</taxon>
        <taxon>Alphaproteobacteria</taxon>
        <taxon>Rhodobacterales</taxon>
        <taxon>Paracoccaceae</taxon>
        <taxon>Paracoccus</taxon>
    </lineage>
</organism>
<dbReference type="EMBL" id="WMIE01000011">
    <property type="protein sequence ID" value="MTH79163.1"/>
    <property type="molecule type" value="Genomic_DNA"/>
</dbReference>
<dbReference type="NCBIfam" id="NF033580">
    <property type="entry name" value="transpos_IS5_3"/>
    <property type="match status" value="1"/>
</dbReference>
<dbReference type="OrthoDB" id="32553at2"/>
<dbReference type="AlphaFoldDB" id="A0A6L6JAF4"/>
<protein>
    <submittedName>
        <fullName evidence="3">IS5 family transposase</fullName>
    </submittedName>
</protein>
<dbReference type="GO" id="GO:0004803">
    <property type="term" value="F:transposase activity"/>
    <property type="evidence" value="ECO:0007669"/>
    <property type="project" value="InterPro"/>
</dbReference>